<dbReference type="InterPro" id="IPR036059">
    <property type="entry name" value="TldD/PmbA_sf"/>
</dbReference>
<dbReference type="InterPro" id="IPR045569">
    <property type="entry name" value="Metalloprtase-TldD/E_C"/>
</dbReference>
<dbReference type="GO" id="GO:0008237">
    <property type="term" value="F:metallopeptidase activity"/>
    <property type="evidence" value="ECO:0007669"/>
    <property type="project" value="InterPro"/>
</dbReference>
<dbReference type="GeneID" id="93100079"/>
<keyword evidence="4" id="KW-1185">Reference proteome</keyword>
<proteinExistence type="predicted"/>
<feature type="domain" description="Metalloprotease TldD/E C-terminal" evidence="2">
    <location>
        <begin position="325"/>
        <end position="433"/>
    </location>
</feature>
<feature type="chain" id="PRO_5030641503" description="Metalloprotease TldD/E C-terminal domain-containing protein" evidence="1">
    <location>
        <begin position="20"/>
        <end position="548"/>
    </location>
</feature>
<evidence type="ECO:0000259" key="2">
    <source>
        <dbReference type="Pfam" id="PF19289"/>
    </source>
</evidence>
<accession>A0A7W6HZA6</accession>
<dbReference type="Proteomes" id="UP000546007">
    <property type="component" value="Unassembled WGS sequence"/>
</dbReference>
<sequence>MRYILSLLIFFLLVGPVVAQNEQDQVIFKAMQDELQRNKAELALPGMDKPFYLSYSLGRFRQFEVVGELGAITNSLELPWRGVGSSQLLLGDYNNTNDTRFVGQFMKVGMPAEADYDMIRRNFWLVSDAAYKMALREAAAKEAALKSNPQTQEEAQLPDLVKAEPITKIVESKVPYEIDIKKWENTIRELSAIFKNYKEIYNSSVGISGLDMEVYKQTSEDVTMKQPVTYANLFAQGYVTTEDGVRIGDALSILVARPQDMPSLEDLKKKVTAFAENLMKLRNAPVVEEFYSGPVLFEDGASSSIFVNNLLNQGGLFAYRKPIGQAGGRTLEGRIGRKIIDNRLTVKNYTSLEKYDGTPLLGAYEIDAEGVIPEKEMTLVDKGILRQMLNGRVPSLKTQHSTGSSRFVMTGSDIVYATAPGTIHIQVDKGTKQDKMKKALIKAAKDEGLDYAYIVRSIAGPASRIYKVDVKDGSETQVRFGDVSAINLAKIKRVLDISSKENVSNYILNRQVLSSLIYPASVLIEDVEINKSEPKKEKEPVLKFPLQR</sequence>
<evidence type="ECO:0000256" key="1">
    <source>
        <dbReference type="SAM" id="SignalP"/>
    </source>
</evidence>
<feature type="signal peptide" evidence="1">
    <location>
        <begin position="1"/>
        <end position="19"/>
    </location>
</feature>
<protein>
    <recommendedName>
        <fullName evidence="2">Metalloprotease TldD/E C-terminal domain-containing protein</fullName>
    </recommendedName>
</protein>
<dbReference type="AlphaFoldDB" id="A0A7W6HZA6"/>
<dbReference type="Pfam" id="PF19289">
    <property type="entry name" value="PmbA_TldD_3rd"/>
    <property type="match status" value="1"/>
</dbReference>
<name>A0A7W6HZA6_9BACT</name>
<comment type="caution">
    <text evidence="3">The sequence shown here is derived from an EMBL/GenBank/DDBJ whole genome shotgun (WGS) entry which is preliminary data.</text>
</comment>
<gene>
    <name evidence="3" type="ORF">GGR14_002914</name>
</gene>
<dbReference type="GO" id="GO:0006508">
    <property type="term" value="P:proteolysis"/>
    <property type="evidence" value="ECO:0007669"/>
    <property type="project" value="InterPro"/>
</dbReference>
<dbReference type="EMBL" id="JACIES010000008">
    <property type="protein sequence ID" value="MBB4027104.1"/>
    <property type="molecule type" value="Genomic_DNA"/>
</dbReference>
<reference evidence="3 4" key="1">
    <citation type="submission" date="2020-08" db="EMBL/GenBank/DDBJ databases">
        <title>Genomic Encyclopedia of Type Strains, Phase IV (KMG-IV): sequencing the most valuable type-strain genomes for metagenomic binning, comparative biology and taxonomic classification.</title>
        <authorList>
            <person name="Goeker M."/>
        </authorList>
    </citation>
    <scope>NUCLEOTIDE SEQUENCE [LARGE SCALE GENOMIC DNA]</scope>
    <source>
        <strain evidence="3 4">DSM 105721</strain>
    </source>
</reference>
<evidence type="ECO:0000313" key="4">
    <source>
        <dbReference type="Proteomes" id="UP000546007"/>
    </source>
</evidence>
<dbReference type="RefSeq" id="WP_221230337.1">
    <property type="nucleotide sequence ID" value="NZ_AP028155.1"/>
</dbReference>
<dbReference type="SUPFAM" id="SSF111283">
    <property type="entry name" value="Putative modulator of DNA gyrase, PmbA/TldD"/>
    <property type="match status" value="1"/>
</dbReference>
<keyword evidence="1" id="KW-0732">Signal</keyword>
<evidence type="ECO:0000313" key="3">
    <source>
        <dbReference type="EMBL" id="MBB4027104.1"/>
    </source>
</evidence>
<organism evidence="3 4">
    <name type="scientific">Butyricimonas faecihominis</name>
    <dbReference type="NCBI Taxonomy" id="1472416"/>
    <lineage>
        <taxon>Bacteria</taxon>
        <taxon>Pseudomonadati</taxon>
        <taxon>Bacteroidota</taxon>
        <taxon>Bacteroidia</taxon>
        <taxon>Bacteroidales</taxon>
        <taxon>Odoribacteraceae</taxon>
        <taxon>Butyricimonas</taxon>
    </lineage>
</organism>